<dbReference type="Gene3D" id="1.20.5.4130">
    <property type="match status" value="1"/>
</dbReference>
<evidence type="ECO:0000256" key="5">
    <source>
        <dbReference type="ARBA" id="ARBA00022821"/>
    </source>
</evidence>
<feature type="domain" description="NB-ARC" evidence="7">
    <location>
        <begin position="398"/>
        <end position="560"/>
    </location>
</feature>
<dbReference type="GO" id="GO:0098542">
    <property type="term" value="P:defense response to other organism"/>
    <property type="evidence" value="ECO:0007669"/>
    <property type="project" value="TreeGrafter"/>
</dbReference>
<feature type="domain" description="Disease resistance N-terminal" evidence="8">
    <location>
        <begin position="18"/>
        <end position="94"/>
    </location>
</feature>
<accession>A0A4U6TKG5</accession>
<sequence>MADLVLGLAKSAVEGTLTLANTAIEKEKLLQKSVKCDLMLISDEFEMMHSFLTAAREHIKNDMARTLVRQVRNMALDVEDCIESAVHLDKKSSWWRRLLPSCMPPAAQAAALDDAVHDIEQLKARVEAMGERNRRYSHIGDSSSKPSGQMHQEAVTNATALDVLVVARDSMDESDRLDLLKSISKNFDELQLQVMSVWGSASNVGMASLIKEAYDKPEIRKNFTRRAWVKLMHPFNSHEFIRSLLIQFYTNCCPQQGGTVGVLKPMEVIEARKNGLIKEFMEQLNNQRYLVVLEDMSTMDDWDTVRAYLPDNRKGSCIIVLTQQLEIASFCIGHSSCVSELKRFSDDHSVCVFLKKDRGQDVLTTKEKAARIWLDKFQRVRVGREIDLSELHVAVHAANREVIFVWGIAGVGKSSIVRHVYFSEVLEHKCSNFERFGWVNVSHPINLRDLTRSLLLDLHSESLQHCSMLRIKDPIQECRDLLHEHRCLIVIDDIQSVEEWDLIKAALALRATESSLKSRIIVITNEESVATSCATMNWNVRGLEFDEILDLFKKKVSEKTGSSDVSMEVIEQAKRILHKCGGFPRVIVSIADFVSTQLKENRLNLEGWRMLNHNFMLELETNRAFGSLQGLFSWVHSYFLTCPDYLKPCIFYLSLFPINHNIQRMRLVRRWIAEGYCRDNKQSTALESAEEFFTKLVKLCMIRMLGSAILISSFGMPLCQANGFFHEYIISRSMEENLVFTLEGSCSMNSQRTGRHLAIGSTWDRDINVFKSIDFSRLRSLTVFGEWRSFFISDKMRLLRVLDLEDASGVMETDIDQMVKLLPRLKFLSLKGCSHISCLPDSLGDLQQLQTLDIRDTFIIMLPKSIIKLQKLQFIRAGATIQLDDDTGMINILPQSAGSTSLTMPSIRRPHDTPVSWLPELSIRRRITGSRNCCVKVPGGIGRLTALNSLGVIDVSVERGEGILKELRNLTLLRDLGVSGINRNNSHKFFGAISGHRHLEFLSVKFDNDNLGCMDGIAKPPVNLRCLKFYGLVGKLPVWMMHLQSLARVNLHMTMLPQEELDAIENIPNLRILCLFLKEFQDGKLQFGRHFRQLHALEIACNSRLQSVTFDSGAMRNLEVLNIRCSSVSSTVFSGLEQLRELKEVWLWGSYHVALKQHLQNQLGQHPKQIKPVLREEPRLS</sequence>
<feature type="domain" description="NB-ARC" evidence="7">
    <location>
        <begin position="187"/>
        <end position="355"/>
    </location>
</feature>
<keyword evidence="3" id="KW-0677">Repeat</keyword>
<keyword evidence="4" id="KW-0547">Nucleotide-binding</keyword>
<dbReference type="PRINTS" id="PR00364">
    <property type="entry name" value="DISEASERSIST"/>
</dbReference>
<evidence type="ECO:0000259" key="7">
    <source>
        <dbReference type="Pfam" id="PF00931"/>
    </source>
</evidence>
<feature type="domain" description="Disease resistance protein winged helix" evidence="9">
    <location>
        <begin position="655"/>
        <end position="703"/>
    </location>
</feature>
<feature type="domain" description="Disease resistance R13L4/SHOC-2-like LRR" evidence="10">
    <location>
        <begin position="934"/>
        <end position="1158"/>
    </location>
</feature>
<dbReference type="SUPFAM" id="SSF52540">
    <property type="entry name" value="P-loop containing nucleoside triphosphate hydrolases"/>
    <property type="match status" value="2"/>
</dbReference>
<dbReference type="OMA" id="RRYSHIG"/>
<dbReference type="PANTHER" id="PTHR23155">
    <property type="entry name" value="DISEASE RESISTANCE PROTEIN RP"/>
    <property type="match status" value="1"/>
</dbReference>
<dbReference type="Gene3D" id="3.40.50.300">
    <property type="entry name" value="P-loop containing nucleotide triphosphate hydrolases"/>
    <property type="match status" value="2"/>
</dbReference>
<dbReference type="Pfam" id="PF18052">
    <property type="entry name" value="Rx_N"/>
    <property type="match status" value="1"/>
</dbReference>
<dbReference type="InterPro" id="IPR027417">
    <property type="entry name" value="P-loop_NTPase"/>
</dbReference>
<dbReference type="InterPro" id="IPR055414">
    <property type="entry name" value="LRR_R13L4/SHOC2-like"/>
</dbReference>
<evidence type="ECO:0000313" key="12">
    <source>
        <dbReference type="Proteomes" id="UP000298652"/>
    </source>
</evidence>
<dbReference type="GO" id="GO:0043531">
    <property type="term" value="F:ADP binding"/>
    <property type="evidence" value="ECO:0007669"/>
    <property type="project" value="InterPro"/>
</dbReference>
<comment type="similarity">
    <text evidence="1">Belongs to the disease resistance NB-LRR family.</text>
</comment>
<organism evidence="11 12">
    <name type="scientific">Setaria viridis</name>
    <name type="common">Green bristlegrass</name>
    <name type="synonym">Setaria italica subsp. viridis</name>
    <dbReference type="NCBI Taxonomy" id="4556"/>
    <lineage>
        <taxon>Eukaryota</taxon>
        <taxon>Viridiplantae</taxon>
        <taxon>Streptophyta</taxon>
        <taxon>Embryophyta</taxon>
        <taxon>Tracheophyta</taxon>
        <taxon>Spermatophyta</taxon>
        <taxon>Magnoliopsida</taxon>
        <taxon>Liliopsida</taxon>
        <taxon>Poales</taxon>
        <taxon>Poaceae</taxon>
        <taxon>PACMAD clade</taxon>
        <taxon>Panicoideae</taxon>
        <taxon>Panicodae</taxon>
        <taxon>Paniceae</taxon>
        <taxon>Cenchrinae</taxon>
        <taxon>Setaria</taxon>
    </lineage>
</organism>
<keyword evidence="2" id="KW-0433">Leucine-rich repeat</keyword>
<protein>
    <recommendedName>
        <fullName evidence="13">NB-ARC domain-containing protein</fullName>
    </recommendedName>
</protein>
<evidence type="ECO:0000256" key="6">
    <source>
        <dbReference type="ARBA" id="ARBA00023054"/>
    </source>
</evidence>
<dbReference type="InterPro" id="IPR058922">
    <property type="entry name" value="WHD_DRP"/>
</dbReference>
<dbReference type="EMBL" id="CM016559">
    <property type="protein sequence ID" value="TKW01694.1"/>
    <property type="molecule type" value="Genomic_DNA"/>
</dbReference>
<evidence type="ECO:0008006" key="13">
    <source>
        <dbReference type="Google" id="ProtNLM"/>
    </source>
</evidence>
<dbReference type="InterPro" id="IPR032675">
    <property type="entry name" value="LRR_dom_sf"/>
</dbReference>
<dbReference type="Gene3D" id="3.80.10.10">
    <property type="entry name" value="Ribonuclease Inhibitor"/>
    <property type="match status" value="1"/>
</dbReference>
<dbReference type="InterPro" id="IPR041118">
    <property type="entry name" value="Rx_N"/>
</dbReference>
<keyword evidence="12" id="KW-1185">Reference proteome</keyword>
<evidence type="ECO:0000313" key="11">
    <source>
        <dbReference type="EMBL" id="TKW01694.1"/>
    </source>
</evidence>
<dbReference type="AlphaFoldDB" id="A0A4U6TKG5"/>
<evidence type="ECO:0000256" key="3">
    <source>
        <dbReference type="ARBA" id="ARBA00022737"/>
    </source>
</evidence>
<keyword evidence="5" id="KW-0611">Plant defense</keyword>
<evidence type="ECO:0000259" key="10">
    <source>
        <dbReference type="Pfam" id="PF23598"/>
    </source>
</evidence>
<gene>
    <name evidence="11" type="ORF">SEVIR_8G196100v2</name>
</gene>
<dbReference type="Proteomes" id="UP000298652">
    <property type="component" value="Chromosome 8"/>
</dbReference>
<evidence type="ECO:0000259" key="8">
    <source>
        <dbReference type="Pfam" id="PF18052"/>
    </source>
</evidence>
<reference evidence="11" key="1">
    <citation type="submission" date="2019-03" db="EMBL/GenBank/DDBJ databases">
        <title>WGS assembly of Setaria viridis.</title>
        <authorList>
            <person name="Huang P."/>
            <person name="Jenkins J."/>
            <person name="Grimwood J."/>
            <person name="Barry K."/>
            <person name="Healey A."/>
            <person name="Mamidi S."/>
            <person name="Sreedasyam A."/>
            <person name="Shu S."/>
            <person name="Feldman M."/>
            <person name="Wu J."/>
            <person name="Yu Y."/>
            <person name="Chen C."/>
            <person name="Johnson J."/>
            <person name="Rokhsar D."/>
            <person name="Baxter I."/>
            <person name="Schmutz J."/>
            <person name="Brutnell T."/>
            <person name="Kellogg E."/>
        </authorList>
    </citation>
    <scope>NUCLEOTIDE SEQUENCE [LARGE SCALE GENOMIC DNA]</scope>
</reference>
<dbReference type="Gramene" id="TKW01694">
    <property type="protein sequence ID" value="TKW01694"/>
    <property type="gene ID" value="SEVIR_8G196100v2"/>
</dbReference>
<dbReference type="Pfam" id="PF23598">
    <property type="entry name" value="LRR_14"/>
    <property type="match status" value="2"/>
</dbReference>
<evidence type="ECO:0000256" key="2">
    <source>
        <dbReference type="ARBA" id="ARBA00022614"/>
    </source>
</evidence>
<keyword evidence="6" id="KW-0175">Coiled coil</keyword>
<dbReference type="Pfam" id="PF23559">
    <property type="entry name" value="WHD_DRP"/>
    <property type="match status" value="1"/>
</dbReference>
<evidence type="ECO:0000256" key="4">
    <source>
        <dbReference type="ARBA" id="ARBA00022741"/>
    </source>
</evidence>
<name>A0A4U6TKG5_SETVI</name>
<dbReference type="InterPro" id="IPR002182">
    <property type="entry name" value="NB-ARC"/>
</dbReference>
<dbReference type="SUPFAM" id="SSF52058">
    <property type="entry name" value="L domain-like"/>
    <property type="match status" value="1"/>
</dbReference>
<dbReference type="PANTHER" id="PTHR23155:SF1135">
    <property type="entry name" value="OS08G0246300 PROTEIN"/>
    <property type="match status" value="1"/>
</dbReference>
<dbReference type="InterPro" id="IPR044974">
    <property type="entry name" value="Disease_R_plants"/>
</dbReference>
<evidence type="ECO:0000259" key="9">
    <source>
        <dbReference type="Pfam" id="PF23559"/>
    </source>
</evidence>
<proteinExistence type="inferred from homology"/>
<dbReference type="Pfam" id="PF00931">
    <property type="entry name" value="NB-ARC"/>
    <property type="match status" value="2"/>
</dbReference>
<feature type="domain" description="Disease resistance R13L4/SHOC-2-like LRR" evidence="10">
    <location>
        <begin position="778"/>
        <end position="890"/>
    </location>
</feature>
<evidence type="ECO:0000256" key="1">
    <source>
        <dbReference type="ARBA" id="ARBA00008894"/>
    </source>
</evidence>